<sequence length="50" mass="6014">MDTQERPAEWNQELFYDVMKRAFEKGTNSKEITIQKLIEDLIFDLKAIHE</sequence>
<comment type="caution">
    <text evidence="1">The sequence shown here is derived from an EMBL/GenBank/DDBJ whole genome shotgun (WGS) entry which is preliminary data.</text>
</comment>
<name>A0ABU0FV87_9BACI</name>
<dbReference type="Pfam" id="PF26162">
    <property type="entry name" value="YwzD"/>
    <property type="match status" value="1"/>
</dbReference>
<dbReference type="Proteomes" id="UP001242313">
    <property type="component" value="Unassembled WGS sequence"/>
</dbReference>
<evidence type="ECO:0000313" key="1">
    <source>
        <dbReference type="EMBL" id="MDQ0413824.1"/>
    </source>
</evidence>
<gene>
    <name evidence="1" type="ORF">J2S25_002030</name>
</gene>
<reference evidence="1 2" key="1">
    <citation type="submission" date="2023-07" db="EMBL/GenBank/DDBJ databases">
        <title>Genomic Encyclopedia of Type Strains, Phase IV (KMG-IV): sequencing the most valuable type-strain genomes for metagenomic binning, comparative biology and taxonomic classification.</title>
        <authorList>
            <person name="Goeker M."/>
        </authorList>
    </citation>
    <scope>NUCLEOTIDE SEQUENCE [LARGE SCALE GENOMIC DNA]</scope>
    <source>
        <strain evidence="1 2">DSM 19598</strain>
    </source>
</reference>
<dbReference type="RefSeq" id="WP_307191793.1">
    <property type="nucleotide sequence ID" value="NZ_JAUSUN010000010.1"/>
</dbReference>
<evidence type="ECO:0000313" key="2">
    <source>
        <dbReference type="Proteomes" id="UP001242313"/>
    </source>
</evidence>
<dbReference type="InterPro" id="IPR058930">
    <property type="entry name" value="YwzD"/>
</dbReference>
<dbReference type="EMBL" id="JAUSUN010000010">
    <property type="protein sequence ID" value="MDQ0413824.1"/>
    <property type="molecule type" value="Genomic_DNA"/>
</dbReference>
<protein>
    <submittedName>
        <fullName evidence="1">Uncharacterized protein</fullName>
    </submittedName>
</protein>
<organism evidence="1 2">
    <name type="scientific">Mesobacillus stamsii</name>
    <dbReference type="NCBI Taxonomy" id="225347"/>
    <lineage>
        <taxon>Bacteria</taxon>
        <taxon>Bacillati</taxon>
        <taxon>Bacillota</taxon>
        <taxon>Bacilli</taxon>
        <taxon>Bacillales</taxon>
        <taxon>Bacillaceae</taxon>
        <taxon>Mesobacillus</taxon>
    </lineage>
</organism>
<keyword evidence="2" id="KW-1185">Reference proteome</keyword>
<accession>A0ABU0FV87</accession>
<proteinExistence type="predicted"/>